<dbReference type="GO" id="GO:0005634">
    <property type="term" value="C:nucleus"/>
    <property type="evidence" value="ECO:0007669"/>
    <property type="project" value="TreeGrafter"/>
</dbReference>
<sequence length="368" mass="42564">MEYLYHVRSQARNLKDYCTSTVKPVKTSSKSKNVNYILFGLDDNCKEICVDTKNNYDPSDSWKLDFIKGFVARREQLRLYLEKLKILNGDNELNLNITLPKGGKNKWKIFCYGKTAEKNTDELSNDNNDLFFKSSAGAIQEKVHNITMTPQDPPKKAREEFDVQKDLNETYIYENSSAFKVIPSCQGEDKNFFTNISNDDLKSKNNVGSIQAPNLNSALENNTSEVIYVEDTSNFSPIIIEGRLPTINVLFNLTQSNTIALLNWHLEWLQENDSEEADFITEKQCQWIFGLLLHLHTLLTSDEIYVLRELTRKFLKLRENLIKVLDQEIEDDELEEGQCGENRTDDPRIVCLNMFIEIIRNVFGQKDL</sequence>
<reference evidence="2" key="1">
    <citation type="submission" date="2020-05" db="EMBL/GenBank/DDBJ databases">
        <title>Phylogenomic resolution of chytrid fungi.</title>
        <authorList>
            <person name="Stajich J.E."/>
            <person name="Amses K."/>
            <person name="Simmons R."/>
            <person name="Seto K."/>
            <person name="Myers J."/>
            <person name="Bonds A."/>
            <person name="Quandt C.A."/>
            <person name="Barry K."/>
            <person name="Liu P."/>
            <person name="Grigoriev I."/>
            <person name="Longcore J.E."/>
            <person name="James T.Y."/>
        </authorList>
    </citation>
    <scope>NUCLEOTIDE SEQUENCE</scope>
    <source>
        <strain evidence="2">JEL0476</strain>
    </source>
</reference>
<dbReference type="EMBL" id="JADGJW010000036">
    <property type="protein sequence ID" value="KAJ3226427.1"/>
    <property type="molecule type" value="Genomic_DNA"/>
</dbReference>
<organism evidence="2 3">
    <name type="scientific">Clydaea vesicula</name>
    <dbReference type="NCBI Taxonomy" id="447962"/>
    <lineage>
        <taxon>Eukaryota</taxon>
        <taxon>Fungi</taxon>
        <taxon>Fungi incertae sedis</taxon>
        <taxon>Chytridiomycota</taxon>
        <taxon>Chytridiomycota incertae sedis</taxon>
        <taxon>Chytridiomycetes</taxon>
        <taxon>Lobulomycetales</taxon>
        <taxon>Lobulomycetaceae</taxon>
        <taxon>Clydaea</taxon>
    </lineage>
</organism>
<gene>
    <name evidence="2" type="ORF">HK099_004880</name>
</gene>
<evidence type="ECO:0000313" key="2">
    <source>
        <dbReference type="EMBL" id="KAJ3226427.1"/>
    </source>
</evidence>
<dbReference type="Pfam" id="PF04938">
    <property type="entry name" value="SIP1"/>
    <property type="match status" value="1"/>
</dbReference>
<dbReference type="Proteomes" id="UP001211065">
    <property type="component" value="Unassembled WGS sequence"/>
</dbReference>
<dbReference type="GO" id="GO:0000387">
    <property type="term" value="P:spliceosomal snRNP assembly"/>
    <property type="evidence" value="ECO:0007669"/>
    <property type="project" value="InterPro"/>
</dbReference>
<comment type="similarity">
    <text evidence="1">Belongs to the gemin-2 family.</text>
</comment>
<keyword evidence="3" id="KW-1185">Reference proteome</keyword>
<accession>A0AAD5U6Q0</accession>
<dbReference type="AlphaFoldDB" id="A0AAD5U6Q0"/>
<name>A0AAD5U6Q0_9FUNG</name>
<dbReference type="GO" id="GO:0032797">
    <property type="term" value="C:SMN complex"/>
    <property type="evidence" value="ECO:0007669"/>
    <property type="project" value="TreeGrafter"/>
</dbReference>
<dbReference type="PANTHER" id="PTHR12794">
    <property type="entry name" value="GEMIN2"/>
    <property type="match status" value="1"/>
</dbReference>
<evidence type="ECO:0000256" key="1">
    <source>
        <dbReference type="ARBA" id="ARBA00025758"/>
    </source>
</evidence>
<protein>
    <submittedName>
        <fullName evidence="2">Uncharacterized protein</fullName>
    </submittedName>
</protein>
<comment type="caution">
    <text evidence="2">The sequence shown here is derived from an EMBL/GenBank/DDBJ whole genome shotgun (WGS) entry which is preliminary data.</text>
</comment>
<proteinExistence type="inferred from homology"/>
<evidence type="ECO:0000313" key="3">
    <source>
        <dbReference type="Proteomes" id="UP001211065"/>
    </source>
</evidence>
<dbReference type="Gene3D" id="1.20.58.1070">
    <property type="match status" value="1"/>
</dbReference>
<dbReference type="InterPro" id="IPR035426">
    <property type="entry name" value="Gemin2/Brr1"/>
</dbReference>
<dbReference type="PANTHER" id="PTHR12794:SF0">
    <property type="entry name" value="GEM-ASSOCIATED PROTEIN 2"/>
    <property type="match status" value="1"/>
</dbReference>